<protein>
    <recommendedName>
        <fullName evidence="11">37S ribosomal protein Rsm22</fullName>
    </recommendedName>
</protein>
<gene>
    <name evidence="9" type="ORF">GQ43DRAFT_453323</name>
</gene>
<feature type="region of interest" description="Disordered" evidence="8">
    <location>
        <begin position="59"/>
        <end position="94"/>
    </location>
</feature>
<dbReference type="InterPro" id="IPR052571">
    <property type="entry name" value="Mt_RNA_Methyltransferase"/>
</dbReference>
<keyword evidence="5" id="KW-0411">Iron-sulfur</keyword>
<evidence type="ECO:0000256" key="2">
    <source>
        <dbReference type="ARBA" id="ARBA00022723"/>
    </source>
</evidence>
<evidence type="ECO:0000256" key="6">
    <source>
        <dbReference type="ARBA" id="ARBA00023128"/>
    </source>
</evidence>
<accession>A0A9P4MWF7</accession>
<sequence length="824" mass="92185">MFGVRNLPSVCISCRLRILAAQTCKPVPGHLRSYALSSSRQSTRAVSVLASRSFTHRRQFSSTLQKRDQSPEATTEPSNSVNIPPGPPVTSSNLSVEEVVRRARQTFGDSLPRGHLSEEQYVVYERLYGEPLFVDEADAAEVEEAEEGFLEEVGPDGSTVVLKTGKDGEVEEIEVLKEEDEEFLDDAEEVAMSKAEREEAITEDKVRNYHDAIYETSTLDYGDEGDFDIAEEDDFMRSHPLTIAGRFAPQPATVYLPKEKFVDPVSQLLTRTNHKHLSESAERIFGGPGLPHSVSTRPASEGKAQKAIPLDPSQAEWGNIEGDSFLAAVMPGTYATMMSIFVEVRRRLGTSWLEGLMKKKDGPLILDAGSGGAGIIAWHEVLQAEWLRMHEESDATSHGDAPLGKATVLAGSDVLRHRASKLLENTQFIPRLPEAVPTDDAEKNSAERRKVYDIIIAPHTLWNLPQEHLRKEQVSKYWSLLNPDGGVLILVEKGLPRGFEVLAAAREFLLDKRIASPGATEIETPLQDQVSRPEEDTRFTAKETGMIIAPCTNHKACPMYSTPGISKGRKDFCYFSQRYIRPPYLQRILNSRDRNHEDVQFSYLAVQRGRDQRLADHDILGNGVVQGEKATDEAFEGHEWKSEEELTTVEDVNPLSLPRVILPALKRRGHIIMDVCTPAGTLERWTVPRSFGKQAFRDARKVRWGDLWGLGAKTRIPKNVRLGRPGDQYDRKGRRIRKGKETHVVELQVGDGGVIPEEGGVKSGDRRDFFVQFRRVKGGESRDTLHVGVGREENGRTPRAKYVSPHTPFFFFPARWTPTTELNV</sequence>
<dbReference type="Pfam" id="PF09243">
    <property type="entry name" value="Rsm22"/>
    <property type="match status" value="2"/>
</dbReference>
<proteinExistence type="predicted"/>
<evidence type="ECO:0000256" key="4">
    <source>
        <dbReference type="ARBA" id="ARBA00023004"/>
    </source>
</evidence>
<name>A0A9P4MWF7_9PLEO</name>
<dbReference type="OrthoDB" id="421327at2759"/>
<evidence type="ECO:0000256" key="7">
    <source>
        <dbReference type="ARBA" id="ARBA00045681"/>
    </source>
</evidence>
<evidence type="ECO:0000256" key="3">
    <source>
        <dbReference type="ARBA" id="ARBA00022946"/>
    </source>
</evidence>
<comment type="function">
    <text evidence="7">Mitochondrial ribosome (mitoribosome) assembly factor. Binds at the interface of the head and body domains of the mitochondrial small ribosomal subunit (mt-SSU), occluding the mRNA channel and preventing compaction of the head domain towards the body. Probable inactive methyltransferase: retains the characteristic folding and ability to bind S-adenosyl-L-methionine, but it probably lost its methyltransferase activity.</text>
</comment>
<evidence type="ECO:0000313" key="10">
    <source>
        <dbReference type="Proteomes" id="UP000799536"/>
    </source>
</evidence>
<evidence type="ECO:0000256" key="8">
    <source>
        <dbReference type="SAM" id="MobiDB-lite"/>
    </source>
</evidence>
<comment type="caution">
    <text evidence="9">The sequence shown here is derived from an EMBL/GenBank/DDBJ whole genome shotgun (WGS) entry which is preliminary data.</text>
</comment>
<evidence type="ECO:0000256" key="5">
    <source>
        <dbReference type="ARBA" id="ARBA00023014"/>
    </source>
</evidence>
<keyword evidence="10" id="KW-1185">Reference proteome</keyword>
<dbReference type="GO" id="GO:0005763">
    <property type="term" value="C:mitochondrial small ribosomal subunit"/>
    <property type="evidence" value="ECO:0007669"/>
    <property type="project" value="TreeGrafter"/>
</dbReference>
<evidence type="ECO:0000256" key="1">
    <source>
        <dbReference type="ARBA" id="ARBA00004173"/>
    </source>
</evidence>
<feature type="compositionally biased region" description="Polar residues" evidence="8">
    <location>
        <begin position="71"/>
        <end position="82"/>
    </location>
</feature>
<keyword evidence="3" id="KW-0809">Transit peptide</keyword>
<dbReference type="GO" id="GO:0051536">
    <property type="term" value="F:iron-sulfur cluster binding"/>
    <property type="evidence" value="ECO:0007669"/>
    <property type="project" value="UniProtKB-KW"/>
</dbReference>
<comment type="subcellular location">
    <subcellularLocation>
        <location evidence="1">Mitochondrion</location>
    </subcellularLocation>
</comment>
<evidence type="ECO:0000313" key="9">
    <source>
        <dbReference type="EMBL" id="KAF2205087.1"/>
    </source>
</evidence>
<dbReference type="AlphaFoldDB" id="A0A9P4MWF7"/>
<keyword evidence="4" id="KW-0408">Iron</keyword>
<dbReference type="GO" id="GO:0046872">
    <property type="term" value="F:metal ion binding"/>
    <property type="evidence" value="ECO:0007669"/>
    <property type="project" value="UniProtKB-KW"/>
</dbReference>
<dbReference type="GO" id="GO:0006412">
    <property type="term" value="P:translation"/>
    <property type="evidence" value="ECO:0007669"/>
    <property type="project" value="InterPro"/>
</dbReference>
<dbReference type="GO" id="GO:0008168">
    <property type="term" value="F:methyltransferase activity"/>
    <property type="evidence" value="ECO:0007669"/>
    <property type="project" value="InterPro"/>
</dbReference>
<dbReference type="PANTHER" id="PTHR13184">
    <property type="entry name" value="37S RIBOSOMAL PROTEIN S22"/>
    <property type="match status" value="1"/>
</dbReference>
<dbReference type="EMBL" id="ML993862">
    <property type="protein sequence ID" value="KAF2205087.1"/>
    <property type="molecule type" value="Genomic_DNA"/>
</dbReference>
<organism evidence="9 10">
    <name type="scientific">Delitschia confertaspora ATCC 74209</name>
    <dbReference type="NCBI Taxonomy" id="1513339"/>
    <lineage>
        <taxon>Eukaryota</taxon>
        <taxon>Fungi</taxon>
        <taxon>Dikarya</taxon>
        <taxon>Ascomycota</taxon>
        <taxon>Pezizomycotina</taxon>
        <taxon>Dothideomycetes</taxon>
        <taxon>Pleosporomycetidae</taxon>
        <taxon>Pleosporales</taxon>
        <taxon>Delitschiaceae</taxon>
        <taxon>Delitschia</taxon>
    </lineage>
</organism>
<dbReference type="InterPro" id="IPR015324">
    <property type="entry name" value="Ribosomal_Rsm22-like"/>
</dbReference>
<keyword evidence="6" id="KW-0496">Mitochondrion</keyword>
<dbReference type="GO" id="GO:0003735">
    <property type="term" value="F:structural constituent of ribosome"/>
    <property type="evidence" value="ECO:0007669"/>
    <property type="project" value="TreeGrafter"/>
</dbReference>
<evidence type="ECO:0008006" key="11">
    <source>
        <dbReference type="Google" id="ProtNLM"/>
    </source>
</evidence>
<reference evidence="9" key="1">
    <citation type="journal article" date="2020" name="Stud. Mycol.">
        <title>101 Dothideomycetes genomes: a test case for predicting lifestyles and emergence of pathogens.</title>
        <authorList>
            <person name="Haridas S."/>
            <person name="Albert R."/>
            <person name="Binder M."/>
            <person name="Bloem J."/>
            <person name="Labutti K."/>
            <person name="Salamov A."/>
            <person name="Andreopoulos B."/>
            <person name="Baker S."/>
            <person name="Barry K."/>
            <person name="Bills G."/>
            <person name="Bluhm B."/>
            <person name="Cannon C."/>
            <person name="Castanera R."/>
            <person name="Culley D."/>
            <person name="Daum C."/>
            <person name="Ezra D."/>
            <person name="Gonzalez J."/>
            <person name="Henrissat B."/>
            <person name="Kuo A."/>
            <person name="Liang C."/>
            <person name="Lipzen A."/>
            <person name="Lutzoni F."/>
            <person name="Magnuson J."/>
            <person name="Mondo S."/>
            <person name="Nolan M."/>
            <person name="Ohm R."/>
            <person name="Pangilinan J."/>
            <person name="Park H.-J."/>
            <person name="Ramirez L."/>
            <person name="Alfaro M."/>
            <person name="Sun H."/>
            <person name="Tritt A."/>
            <person name="Yoshinaga Y."/>
            <person name="Zwiers L.-H."/>
            <person name="Turgeon B."/>
            <person name="Goodwin S."/>
            <person name="Spatafora J."/>
            <person name="Crous P."/>
            <person name="Grigoriev I."/>
        </authorList>
    </citation>
    <scope>NUCLEOTIDE SEQUENCE</scope>
    <source>
        <strain evidence="9">ATCC 74209</strain>
    </source>
</reference>
<keyword evidence="2" id="KW-0479">Metal-binding</keyword>
<dbReference type="Proteomes" id="UP000799536">
    <property type="component" value="Unassembled WGS sequence"/>
</dbReference>
<dbReference type="PANTHER" id="PTHR13184:SF5">
    <property type="entry name" value="METHYLTRANSFERASE-LIKE PROTEIN 17, MITOCHONDRIAL"/>
    <property type="match status" value="1"/>
</dbReference>